<sequence length="260" mass="28675">MRANPGDLFEFEDTCNFIANSPELNTSGMFKLPFHIPNGTEKLSIKQKMAIALLMHKKSPFSEDSSHEAYLDYTFSARSGIFIGGQTSVILQIRHFKVDSESCTVEEVPLQSSTTDVVKAYEVVFGAKGSSDPKNGSPCKHSLWFDATIVKSRDEAAKHVVNSVHTKPYVFMEPIDDAKEGHELIHSIMEEMIGSNGGPLSTELRERFIQLNNFNRALAWPETQPPSAEAAATPKPMEEHVNSPYNCKGGKQKLSGNPSG</sequence>
<dbReference type="EMBL" id="JATAAI010000016">
    <property type="protein sequence ID" value="KAK1740222.1"/>
    <property type="molecule type" value="Genomic_DNA"/>
</dbReference>
<proteinExistence type="predicted"/>
<comment type="caution">
    <text evidence="2">The sequence shown here is derived from an EMBL/GenBank/DDBJ whole genome shotgun (WGS) entry which is preliminary data.</text>
</comment>
<feature type="region of interest" description="Disordered" evidence="1">
    <location>
        <begin position="222"/>
        <end position="260"/>
    </location>
</feature>
<gene>
    <name evidence="2" type="ORF">QTG54_009172</name>
</gene>
<dbReference type="Proteomes" id="UP001224775">
    <property type="component" value="Unassembled WGS sequence"/>
</dbReference>
<evidence type="ECO:0000256" key="1">
    <source>
        <dbReference type="SAM" id="MobiDB-lite"/>
    </source>
</evidence>
<keyword evidence="3" id="KW-1185">Reference proteome</keyword>
<evidence type="ECO:0000313" key="3">
    <source>
        <dbReference type="Proteomes" id="UP001224775"/>
    </source>
</evidence>
<name>A0AAD8Y657_9STRA</name>
<accession>A0AAD8Y657</accession>
<dbReference type="AlphaFoldDB" id="A0AAD8Y657"/>
<reference evidence="2" key="1">
    <citation type="submission" date="2023-06" db="EMBL/GenBank/DDBJ databases">
        <title>Survivors Of The Sea: Transcriptome response of Skeletonema marinoi to long-term dormancy.</title>
        <authorList>
            <person name="Pinder M.I.M."/>
            <person name="Kourtchenko O."/>
            <person name="Robertson E.K."/>
            <person name="Larsson T."/>
            <person name="Maumus F."/>
            <person name="Osuna-Cruz C.M."/>
            <person name="Vancaester E."/>
            <person name="Stenow R."/>
            <person name="Vandepoele K."/>
            <person name="Ploug H."/>
            <person name="Bruchert V."/>
            <person name="Godhe A."/>
            <person name="Topel M."/>
        </authorList>
    </citation>
    <scope>NUCLEOTIDE SEQUENCE</scope>
    <source>
        <strain evidence="2">R05AC</strain>
    </source>
</reference>
<organism evidence="2 3">
    <name type="scientific">Skeletonema marinoi</name>
    <dbReference type="NCBI Taxonomy" id="267567"/>
    <lineage>
        <taxon>Eukaryota</taxon>
        <taxon>Sar</taxon>
        <taxon>Stramenopiles</taxon>
        <taxon>Ochrophyta</taxon>
        <taxon>Bacillariophyta</taxon>
        <taxon>Coscinodiscophyceae</taxon>
        <taxon>Thalassiosirophycidae</taxon>
        <taxon>Thalassiosirales</taxon>
        <taxon>Skeletonemataceae</taxon>
        <taxon>Skeletonema</taxon>
        <taxon>Skeletonema marinoi-dohrnii complex</taxon>
    </lineage>
</organism>
<evidence type="ECO:0000313" key="2">
    <source>
        <dbReference type="EMBL" id="KAK1740222.1"/>
    </source>
</evidence>
<protein>
    <submittedName>
        <fullName evidence="2">Uncharacterized protein</fullName>
    </submittedName>
</protein>